<dbReference type="InterPro" id="IPR051914">
    <property type="entry name" value="FAD-linked_OxidoTrans_Type4"/>
</dbReference>
<protein>
    <submittedName>
        <fullName evidence="7">FAD-binding oxidoreductase</fullName>
    </submittedName>
</protein>
<feature type="domain" description="FAD-binding PCMH-type" evidence="6">
    <location>
        <begin position="45"/>
        <end position="224"/>
    </location>
</feature>
<dbReference type="Gene3D" id="3.30.465.10">
    <property type="match status" value="1"/>
</dbReference>
<gene>
    <name evidence="7" type="ORF">BLA24_02055</name>
</gene>
<dbReference type="PROSITE" id="PS51387">
    <property type="entry name" value="FAD_PCMH"/>
    <property type="match status" value="1"/>
</dbReference>
<evidence type="ECO:0000256" key="5">
    <source>
        <dbReference type="ARBA" id="ARBA00023002"/>
    </source>
</evidence>
<keyword evidence="5" id="KW-0560">Oxidoreductase</keyword>
<dbReference type="Pfam" id="PF01565">
    <property type="entry name" value="FAD_binding_4"/>
    <property type="match status" value="1"/>
</dbReference>
<proteinExistence type="inferred from homology"/>
<reference evidence="7 8" key="1">
    <citation type="journal article" date="2017" name="Biochemistry">
        <title>Identification of the Biosynthetic Pathway for the Antibiotic Bicyclomycin.</title>
        <authorList>
            <person name="Patteson J."/>
            <person name="Cai W."/>
            <person name="Johnson R.A."/>
            <person name="Santa Maria K."/>
            <person name="Li B."/>
        </authorList>
    </citation>
    <scope>NUCLEOTIDE SEQUENCE [LARGE SCALE GENOMIC DNA]</scope>
    <source>
        <strain evidence="7 8">ATCC 21532</strain>
    </source>
</reference>
<dbReference type="FunFam" id="3.30.70.2740:FF:000001">
    <property type="entry name" value="D-lactate dehydrogenase mitochondrial"/>
    <property type="match status" value="1"/>
</dbReference>
<dbReference type="InterPro" id="IPR036318">
    <property type="entry name" value="FAD-bd_PCMH-like_sf"/>
</dbReference>
<sequence>MELPMTVSVENPLLTALGEVLPPHALLTDEAELARHSRDAAPFGAAGRPAVVVCPETVEEVQHVVRTARARGVAVVPQGARTGLAGAANAVTGCVVLSMTRMNRILEIDTGNRLVRCEPGVVTADLAAAVAGEGLCYPPDPASFETCTIGGNIATGAGGLCCVKYGVTADYVLGLTVVLADGEVLRVGRNTVKGVAGYDLTRLFVGSEGTLGVIVEATLALVPPRPPALALLARFASTADAGEAVGAIIREGHVPSALELLDRATTRAVAALGHPLLGGDRTEAAATLIVASDAPDARERVRAMTELCRDAKALSVTAAEDEEQTGQVLRARRMVMPALAAHAGAGDREVTAFIEDVAVPRARLAVLIEQIEQIAQEHDLFIATVGHAGDGNLHPTVVFDPADPSAVRRAKDAYDAIMAAALELGGTITGEHGVGTLKRDWLARELSPRSLRLHRDVKRLLDPEGLLNPGKVLA</sequence>
<comment type="caution">
    <text evidence="7">The sequence shown here is derived from an EMBL/GenBank/DDBJ whole genome shotgun (WGS) entry which is preliminary data.</text>
</comment>
<dbReference type="Proteomes" id="UP000222531">
    <property type="component" value="Unassembled WGS sequence"/>
</dbReference>
<evidence type="ECO:0000313" key="8">
    <source>
        <dbReference type="Proteomes" id="UP000222531"/>
    </source>
</evidence>
<evidence type="ECO:0000256" key="3">
    <source>
        <dbReference type="ARBA" id="ARBA00022630"/>
    </source>
</evidence>
<keyword evidence="3" id="KW-0285">Flavoprotein</keyword>
<dbReference type="InterPro" id="IPR004113">
    <property type="entry name" value="FAD-bd_oxidored_4_C"/>
</dbReference>
<dbReference type="SUPFAM" id="SSF55103">
    <property type="entry name" value="FAD-linked oxidases, C-terminal domain"/>
    <property type="match status" value="1"/>
</dbReference>
<comment type="cofactor">
    <cofactor evidence="1">
        <name>FAD</name>
        <dbReference type="ChEBI" id="CHEBI:57692"/>
    </cofactor>
</comment>
<dbReference type="InterPro" id="IPR016169">
    <property type="entry name" value="FAD-bd_PCMH_sub2"/>
</dbReference>
<accession>A0A2G1XPK6</accession>
<comment type="similarity">
    <text evidence="2">Belongs to the FAD-binding oxidoreductase/transferase type 4 family.</text>
</comment>
<organism evidence="7 8">
    <name type="scientific">Streptomyces cinnamoneus</name>
    <name type="common">Streptoverticillium cinnamoneum</name>
    <dbReference type="NCBI Taxonomy" id="53446"/>
    <lineage>
        <taxon>Bacteria</taxon>
        <taxon>Bacillati</taxon>
        <taxon>Actinomycetota</taxon>
        <taxon>Actinomycetes</taxon>
        <taxon>Kitasatosporales</taxon>
        <taxon>Streptomycetaceae</taxon>
        <taxon>Streptomyces</taxon>
        <taxon>Streptomyces cinnamoneus group</taxon>
    </lineage>
</organism>
<dbReference type="GO" id="GO:0016491">
    <property type="term" value="F:oxidoreductase activity"/>
    <property type="evidence" value="ECO:0007669"/>
    <property type="project" value="UniProtKB-KW"/>
</dbReference>
<name>A0A2G1XPK6_STRCJ</name>
<evidence type="ECO:0000256" key="1">
    <source>
        <dbReference type="ARBA" id="ARBA00001974"/>
    </source>
</evidence>
<dbReference type="InterPro" id="IPR006094">
    <property type="entry name" value="Oxid_FAD_bind_N"/>
</dbReference>
<dbReference type="GO" id="GO:0071949">
    <property type="term" value="F:FAD binding"/>
    <property type="evidence" value="ECO:0007669"/>
    <property type="project" value="InterPro"/>
</dbReference>
<evidence type="ECO:0000313" key="7">
    <source>
        <dbReference type="EMBL" id="PHQ53150.1"/>
    </source>
</evidence>
<dbReference type="Gene3D" id="1.10.45.10">
    <property type="entry name" value="Vanillyl-alcohol Oxidase, Chain A, domain 4"/>
    <property type="match status" value="1"/>
</dbReference>
<dbReference type="OrthoDB" id="9770306at2"/>
<dbReference type="EMBL" id="NHZO01000037">
    <property type="protein sequence ID" value="PHQ53150.1"/>
    <property type="molecule type" value="Genomic_DNA"/>
</dbReference>
<evidence type="ECO:0000256" key="2">
    <source>
        <dbReference type="ARBA" id="ARBA00008000"/>
    </source>
</evidence>
<dbReference type="FunFam" id="1.10.45.10:FF:000001">
    <property type="entry name" value="D-lactate dehydrogenase mitochondrial"/>
    <property type="match status" value="1"/>
</dbReference>
<dbReference type="InterPro" id="IPR016164">
    <property type="entry name" value="FAD-linked_Oxase-like_C"/>
</dbReference>
<dbReference type="PANTHER" id="PTHR42934:SF2">
    <property type="entry name" value="GLYCOLATE OXIDASE SUBUNIT GLCD"/>
    <property type="match status" value="1"/>
</dbReference>
<dbReference type="InterPro" id="IPR016171">
    <property type="entry name" value="Vanillyl_alc_oxidase_C-sub2"/>
</dbReference>
<dbReference type="Gene3D" id="3.30.70.2740">
    <property type="match status" value="1"/>
</dbReference>
<dbReference type="SUPFAM" id="SSF56176">
    <property type="entry name" value="FAD-binding/transporter-associated domain-like"/>
    <property type="match status" value="1"/>
</dbReference>
<evidence type="ECO:0000256" key="4">
    <source>
        <dbReference type="ARBA" id="ARBA00022827"/>
    </source>
</evidence>
<keyword evidence="8" id="KW-1185">Reference proteome</keyword>
<dbReference type="InterPro" id="IPR016166">
    <property type="entry name" value="FAD-bd_PCMH"/>
</dbReference>
<dbReference type="PANTHER" id="PTHR42934">
    <property type="entry name" value="GLYCOLATE OXIDASE SUBUNIT GLCD"/>
    <property type="match status" value="1"/>
</dbReference>
<keyword evidence="4" id="KW-0274">FAD</keyword>
<dbReference type="AlphaFoldDB" id="A0A2G1XPK6"/>
<evidence type="ECO:0000259" key="6">
    <source>
        <dbReference type="PROSITE" id="PS51387"/>
    </source>
</evidence>
<dbReference type="Pfam" id="PF02913">
    <property type="entry name" value="FAD-oxidase_C"/>
    <property type="match status" value="1"/>
</dbReference>